<evidence type="ECO:0000256" key="1">
    <source>
        <dbReference type="ARBA" id="ARBA00004651"/>
    </source>
</evidence>
<accession>A0A1I0HFG7</accession>
<evidence type="ECO:0000313" key="8">
    <source>
        <dbReference type="Proteomes" id="UP000199308"/>
    </source>
</evidence>
<gene>
    <name evidence="7" type="ORF">SAMN05660429_02775</name>
</gene>
<dbReference type="InterPro" id="IPR001123">
    <property type="entry name" value="LeuE-type"/>
</dbReference>
<feature type="transmembrane region" description="Helical" evidence="6">
    <location>
        <begin position="50"/>
        <end position="70"/>
    </location>
</feature>
<evidence type="ECO:0000256" key="3">
    <source>
        <dbReference type="ARBA" id="ARBA00022692"/>
    </source>
</evidence>
<feature type="transmembrane region" description="Helical" evidence="6">
    <location>
        <begin position="124"/>
        <end position="147"/>
    </location>
</feature>
<reference evidence="8" key="1">
    <citation type="submission" date="2016-10" db="EMBL/GenBank/DDBJ databases">
        <authorList>
            <person name="Varghese N."/>
            <person name="Submissions S."/>
        </authorList>
    </citation>
    <scope>NUCLEOTIDE SEQUENCE [LARGE SCALE GENOMIC DNA]</scope>
    <source>
        <strain evidence="8">DSM 19706</strain>
    </source>
</reference>
<evidence type="ECO:0000313" key="7">
    <source>
        <dbReference type="EMBL" id="SET81757.1"/>
    </source>
</evidence>
<keyword evidence="8" id="KW-1185">Reference proteome</keyword>
<comment type="subcellular location">
    <subcellularLocation>
        <location evidence="1">Cell membrane</location>
        <topology evidence="1">Multi-pass membrane protein</topology>
    </subcellularLocation>
</comment>
<dbReference type="PANTHER" id="PTHR30086">
    <property type="entry name" value="ARGININE EXPORTER PROTEIN ARGO"/>
    <property type="match status" value="1"/>
</dbReference>
<feature type="transmembrane region" description="Helical" evidence="6">
    <location>
        <begin position="20"/>
        <end position="44"/>
    </location>
</feature>
<name>A0A1I0HFG7_THASX</name>
<evidence type="ECO:0000256" key="4">
    <source>
        <dbReference type="ARBA" id="ARBA00022989"/>
    </source>
</evidence>
<dbReference type="PANTHER" id="PTHR30086:SF5">
    <property type="entry name" value="HOMOGENTISATE EXPORT PROTEIN"/>
    <property type="match status" value="1"/>
</dbReference>
<dbReference type="EMBL" id="FOHK01000015">
    <property type="protein sequence ID" value="SET81757.1"/>
    <property type="molecule type" value="Genomic_DNA"/>
</dbReference>
<feature type="transmembrane region" description="Helical" evidence="6">
    <location>
        <begin position="91"/>
        <end position="118"/>
    </location>
</feature>
<keyword evidence="3 6" id="KW-0812">Transmembrane</keyword>
<dbReference type="GO" id="GO:0005886">
    <property type="term" value="C:plasma membrane"/>
    <property type="evidence" value="ECO:0007669"/>
    <property type="project" value="UniProtKB-SubCell"/>
</dbReference>
<evidence type="ECO:0000256" key="6">
    <source>
        <dbReference type="SAM" id="Phobius"/>
    </source>
</evidence>
<organism evidence="7 8">
    <name type="scientific">Thalassotalea agarivorans</name>
    <name type="common">Thalassomonas agarivorans</name>
    <dbReference type="NCBI Taxonomy" id="349064"/>
    <lineage>
        <taxon>Bacteria</taxon>
        <taxon>Pseudomonadati</taxon>
        <taxon>Pseudomonadota</taxon>
        <taxon>Gammaproteobacteria</taxon>
        <taxon>Alteromonadales</taxon>
        <taxon>Colwelliaceae</taxon>
        <taxon>Thalassotalea</taxon>
    </lineage>
</organism>
<keyword evidence="4 6" id="KW-1133">Transmembrane helix</keyword>
<sequence length="183" mass="19697">MCMTLALTLGMSIGVRKTLWMMAGELLGVATVAICAAIGVAGIVSKWPQLFIVLKIVGAAYLSYIGIAMLRARQGIVISDPSKQTDISRIGLFNQGLITALSNPKGWIFMISLLPPFINPELQFAPQLAALIVIILISELICMLIYANGGKTLGRLLKNKGDLVINRIAGSLMLLVAIWLLFT</sequence>
<protein>
    <submittedName>
        <fullName evidence="7">Threonine/homoserine/homoserine lactone efflux protein</fullName>
    </submittedName>
</protein>
<keyword evidence="5 6" id="KW-0472">Membrane</keyword>
<dbReference type="Proteomes" id="UP000199308">
    <property type="component" value="Unassembled WGS sequence"/>
</dbReference>
<dbReference type="GO" id="GO:0042970">
    <property type="term" value="F:homoserine transmembrane transporter activity"/>
    <property type="evidence" value="ECO:0007669"/>
    <property type="project" value="TreeGrafter"/>
</dbReference>
<dbReference type="AlphaFoldDB" id="A0A1I0HFG7"/>
<feature type="transmembrane region" description="Helical" evidence="6">
    <location>
        <begin position="163"/>
        <end position="182"/>
    </location>
</feature>
<dbReference type="STRING" id="349064.SAMN05660429_02775"/>
<evidence type="ECO:0000256" key="2">
    <source>
        <dbReference type="ARBA" id="ARBA00022475"/>
    </source>
</evidence>
<dbReference type="Pfam" id="PF01810">
    <property type="entry name" value="LysE"/>
    <property type="match status" value="1"/>
</dbReference>
<proteinExistence type="predicted"/>
<evidence type="ECO:0000256" key="5">
    <source>
        <dbReference type="ARBA" id="ARBA00023136"/>
    </source>
</evidence>
<keyword evidence="2" id="KW-1003">Cell membrane</keyword>